<keyword evidence="6" id="KW-0479">Metal-binding</keyword>
<dbReference type="GO" id="GO:0016020">
    <property type="term" value="C:membrane"/>
    <property type="evidence" value="ECO:0007669"/>
    <property type="project" value="UniProtKB-SubCell"/>
</dbReference>
<dbReference type="Gene3D" id="3.50.30.30">
    <property type="match status" value="1"/>
</dbReference>
<evidence type="ECO:0000256" key="7">
    <source>
        <dbReference type="ARBA" id="ARBA00022771"/>
    </source>
</evidence>
<dbReference type="InterPro" id="IPR013083">
    <property type="entry name" value="Znf_RING/FYVE/PHD"/>
</dbReference>
<gene>
    <name evidence="15" type="ORF">FOB60_000449</name>
</gene>
<evidence type="ECO:0000256" key="3">
    <source>
        <dbReference type="ARBA" id="ARBA00012483"/>
    </source>
</evidence>
<organism evidence="15 16">
    <name type="scientific">Candida parapsilosis</name>
    <name type="common">Yeast</name>
    <dbReference type="NCBI Taxonomy" id="5480"/>
    <lineage>
        <taxon>Eukaryota</taxon>
        <taxon>Fungi</taxon>
        <taxon>Dikarya</taxon>
        <taxon>Ascomycota</taxon>
        <taxon>Saccharomycotina</taxon>
        <taxon>Pichiomycetes</taxon>
        <taxon>Debaryomycetaceae</taxon>
        <taxon>Candida/Lodderomyces clade</taxon>
        <taxon>Candida</taxon>
    </lineage>
</organism>
<dbReference type="EC" id="2.3.2.27" evidence="3"/>
<feature type="domain" description="RING-type" evidence="14">
    <location>
        <begin position="282"/>
        <end position="325"/>
    </location>
</feature>
<keyword evidence="10 13" id="KW-1133">Transmembrane helix</keyword>
<accession>A0A8X7NPV9</accession>
<dbReference type="GO" id="GO:0016567">
    <property type="term" value="P:protein ubiquitination"/>
    <property type="evidence" value="ECO:0007669"/>
    <property type="project" value="TreeGrafter"/>
</dbReference>
<comment type="catalytic activity">
    <reaction evidence="1">
        <text>S-ubiquitinyl-[E2 ubiquitin-conjugating enzyme]-L-cysteine + [acceptor protein]-L-lysine = [E2 ubiquitin-conjugating enzyme]-L-cysteine + N(6)-ubiquitinyl-[acceptor protein]-L-lysine.</text>
        <dbReference type="EC" id="2.3.2.27"/>
    </reaction>
</comment>
<keyword evidence="7 12" id="KW-0863">Zinc-finger</keyword>
<evidence type="ECO:0000256" key="8">
    <source>
        <dbReference type="ARBA" id="ARBA00022786"/>
    </source>
</evidence>
<evidence type="ECO:0000256" key="6">
    <source>
        <dbReference type="ARBA" id="ARBA00022723"/>
    </source>
</evidence>
<dbReference type="Pfam" id="PF13639">
    <property type="entry name" value="zf-RING_2"/>
    <property type="match status" value="1"/>
</dbReference>
<evidence type="ECO:0000256" key="11">
    <source>
        <dbReference type="ARBA" id="ARBA00023136"/>
    </source>
</evidence>
<dbReference type="SUPFAM" id="SSF57850">
    <property type="entry name" value="RING/U-box"/>
    <property type="match status" value="1"/>
</dbReference>
<comment type="subcellular location">
    <subcellularLocation>
        <location evidence="2">Membrane</location>
        <topology evidence="2">Multi-pass membrane protein</topology>
    </subcellularLocation>
</comment>
<feature type="transmembrane region" description="Helical" evidence="13">
    <location>
        <begin position="180"/>
        <end position="205"/>
    </location>
</feature>
<dbReference type="PANTHER" id="PTHR45977:SF4">
    <property type="entry name" value="RING-TYPE DOMAIN-CONTAINING PROTEIN"/>
    <property type="match status" value="1"/>
</dbReference>
<evidence type="ECO:0000256" key="4">
    <source>
        <dbReference type="ARBA" id="ARBA00022679"/>
    </source>
</evidence>
<evidence type="ECO:0000256" key="5">
    <source>
        <dbReference type="ARBA" id="ARBA00022692"/>
    </source>
</evidence>
<keyword evidence="5 13" id="KW-0812">Transmembrane</keyword>
<evidence type="ECO:0000256" key="13">
    <source>
        <dbReference type="SAM" id="Phobius"/>
    </source>
</evidence>
<reference evidence="15" key="1">
    <citation type="submission" date="2020-03" db="EMBL/GenBank/DDBJ databases">
        <title>FDA dAtabase for Regulatory Grade micrObial Sequences (FDA-ARGOS): Supporting development and validation of Infectious Disease Dx tests.</title>
        <authorList>
            <person name="Campos J."/>
            <person name="Goldberg B."/>
            <person name="Tallon L."/>
            <person name="Sadzewicz L."/>
            <person name="Vavikolanu K."/>
            <person name="Mehta A."/>
            <person name="Aluvathingal J."/>
            <person name="Nadendla S."/>
            <person name="Nandy P."/>
            <person name="Geyer C."/>
            <person name="Yan Y."/>
            <person name="Sichtig H."/>
        </authorList>
    </citation>
    <scope>NUCLEOTIDE SEQUENCE [LARGE SCALE GENOMIC DNA]</scope>
    <source>
        <strain evidence="15">FDAARGOS_652</strain>
    </source>
</reference>
<evidence type="ECO:0000313" key="15">
    <source>
        <dbReference type="EMBL" id="KAF6058867.1"/>
    </source>
</evidence>
<evidence type="ECO:0000256" key="1">
    <source>
        <dbReference type="ARBA" id="ARBA00000900"/>
    </source>
</evidence>
<keyword evidence="8" id="KW-0833">Ubl conjugation pathway</keyword>
<evidence type="ECO:0000313" key="16">
    <source>
        <dbReference type="Proteomes" id="UP000590412"/>
    </source>
</evidence>
<evidence type="ECO:0000256" key="2">
    <source>
        <dbReference type="ARBA" id="ARBA00004141"/>
    </source>
</evidence>
<evidence type="ECO:0000256" key="12">
    <source>
        <dbReference type="PROSITE-ProRule" id="PRU00175"/>
    </source>
</evidence>
<comment type="caution">
    <text evidence="15">The sequence shown here is derived from an EMBL/GenBank/DDBJ whole genome shotgun (WGS) entry which is preliminary data.</text>
</comment>
<evidence type="ECO:0000259" key="14">
    <source>
        <dbReference type="PROSITE" id="PS50089"/>
    </source>
</evidence>
<dbReference type="InterPro" id="IPR001841">
    <property type="entry name" value="Znf_RING"/>
</dbReference>
<keyword evidence="11 13" id="KW-0472">Membrane</keyword>
<dbReference type="GO" id="GO:0061630">
    <property type="term" value="F:ubiquitin protein ligase activity"/>
    <property type="evidence" value="ECO:0007669"/>
    <property type="project" value="UniProtKB-EC"/>
</dbReference>
<evidence type="ECO:0000256" key="9">
    <source>
        <dbReference type="ARBA" id="ARBA00022833"/>
    </source>
</evidence>
<dbReference type="SMART" id="SM00184">
    <property type="entry name" value="RING"/>
    <property type="match status" value="1"/>
</dbReference>
<dbReference type="EMBL" id="JABWAB010000001">
    <property type="protein sequence ID" value="KAF6058867.1"/>
    <property type="molecule type" value="Genomic_DNA"/>
</dbReference>
<dbReference type="Pfam" id="PF02225">
    <property type="entry name" value="PA"/>
    <property type="match status" value="1"/>
</dbReference>
<dbReference type="Proteomes" id="UP000590412">
    <property type="component" value="Unassembled WGS sequence"/>
</dbReference>
<dbReference type="PROSITE" id="PS50089">
    <property type="entry name" value="ZF_RING_2"/>
    <property type="match status" value="1"/>
</dbReference>
<proteinExistence type="predicted"/>
<keyword evidence="9" id="KW-0862">Zinc</keyword>
<name>A0A8X7NPV9_CANPA</name>
<sequence>MFTTIMGPSTNPTQFEGGEPGYPFDSVFNSLFPIDAMFEFNTTKDGNLTTHKFIGRYASFSAILSGKLSNQYKILSENACSNVTVNKNDQNKILVVSRGECNFVSKVLNIVDSNAKPKAILIANNEPYRGLVTMYSNTFNQDGSLRIPIVFITFEDGKLLQSLEAGDIVLQMSTAPIGDWMNVLLSIVLSPPLLIILIYCMILCGQRVRRKQMNKRNTQLVNNLPVYVYSDEQLILESDFEKCVRSMDEGVLVNSTSFAKCAMHQKFRVLNSPDDYFRAFKCSICLEKYEPLMSRVLVLECKHMYHQKCLSRWLINFKRTCPLCNSTIFTDNLLTGHEVSYGSTDIESGVTEGSSREVEDVQRPFNYRSMSSQGSFQRPFLISRPSAILNCYNSNHNGPQLSTSIDSV</sequence>
<dbReference type="GO" id="GO:0006511">
    <property type="term" value="P:ubiquitin-dependent protein catabolic process"/>
    <property type="evidence" value="ECO:0007669"/>
    <property type="project" value="TreeGrafter"/>
</dbReference>
<dbReference type="GO" id="GO:0008270">
    <property type="term" value="F:zinc ion binding"/>
    <property type="evidence" value="ECO:0007669"/>
    <property type="project" value="UniProtKB-KW"/>
</dbReference>
<keyword evidence="4" id="KW-0808">Transferase</keyword>
<dbReference type="Gene3D" id="3.30.40.10">
    <property type="entry name" value="Zinc/RING finger domain, C3HC4 (zinc finger)"/>
    <property type="match status" value="1"/>
</dbReference>
<dbReference type="InterPro" id="IPR003137">
    <property type="entry name" value="PA_domain"/>
</dbReference>
<dbReference type="AlphaFoldDB" id="A0A8X7NPV9"/>
<dbReference type="PANTHER" id="PTHR45977">
    <property type="entry name" value="TARGET OF ERK KINASE MPK-1"/>
    <property type="match status" value="1"/>
</dbReference>
<evidence type="ECO:0000256" key="10">
    <source>
        <dbReference type="ARBA" id="ARBA00022989"/>
    </source>
</evidence>
<protein>
    <recommendedName>
        <fullName evidence="3">RING-type E3 ubiquitin transferase</fullName>
        <ecNumber evidence="3">2.3.2.27</ecNumber>
    </recommendedName>
</protein>